<evidence type="ECO:0008006" key="3">
    <source>
        <dbReference type="Google" id="ProtNLM"/>
    </source>
</evidence>
<evidence type="ECO:0000313" key="1">
    <source>
        <dbReference type="EMBL" id="MDP5306738.1"/>
    </source>
</evidence>
<protein>
    <recommendedName>
        <fullName evidence="3">Transposase</fullName>
    </recommendedName>
</protein>
<dbReference type="EMBL" id="JAVAMQ010000004">
    <property type="protein sequence ID" value="MDP5306738.1"/>
    <property type="molecule type" value="Genomic_DNA"/>
</dbReference>
<gene>
    <name evidence="1" type="ORF">Q5Y72_06500</name>
</gene>
<proteinExistence type="predicted"/>
<name>A0ABT9JAB0_9RHOB</name>
<reference evidence="1 2" key="1">
    <citation type="submission" date="2023-08" db="EMBL/GenBank/DDBJ databases">
        <authorList>
            <person name="Park J.-S."/>
        </authorList>
    </citation>
    <scope>NUCLEOTIDE SEQUENCE [LARGE SCALE GENOMIC DNA]</scope>
    <source>
        <strain evidence="1 2">2205BS29-5</strain>
    </source>
</reference>
<accession>A0ABT9JAB0</accession>
<sequence length="53" mass="6103">MSPDRRRMLFGGRVRAGETDLRSSARRLHREMLAIFPQLEGRRVSHSRMGHGA</sequence>
<organism evidence="1 2">
    <name type="scientific">Paracoccus spongiarum</name>
    <dbReference type="NCBI Taxonomy" id="3064387"/>
    <lineage>
        <taxon>Bacteria</taxon>
        <taxon>Pseudomonadati</taxon>
        <taxon>Pseudomonadota</taxon>
        <taxon>Alphaproteobacteria</taxon>
        <taxon>Rhodobacterales</taxon>
        <taxon>Paracoccaceae</taxon>
        <taxon>Paracoccus</taxon>
    </lineage>
</organism>
<comment type="caution">
    <text evidence="1">The sequence shown here is derived from an EMBL/GenBank/DDBJ whole genome shotgun (WGS) entry which is preliminary data.</text>
</comment>
<evidence type="ECO:0000313" key="2">
    <source>
        <dbReference type="Proteomes" id="UP001224997"/>
    </source>
</evidence>
<dbReference type="RefSeq" id="WP_305962579.1">
    <property type="nucleotide sequence ID" value="NZ_JAVAMQ010000004.1"/>
</dbReference>
<keyword evidence="2" id="KW-1185">Reference proteome</keyword>
<dbReference type="Proteomes" id="UP001224997">
    <property type="component" value="Unassembled WGS sequence"/>
</dbReference>